<evidence type="ECO:0000256" key="3">
    <source>
        <dbReference type="ARBA" id="ARBA00023235"/>
    </source>
</evidence>
<evidence type="ECO:0000259" key="5">
    <source>
        <dbReference type="Pfam" id="PF09157"/>
    </source>
</evidence>
<dbReference type="Pfam" id="PF09157">
    <property type="entry name" value="TruB-C_2"/>
    <property type="match status" value="1"/>
</dbReference>
<dbReference type="InterPro" id="IPR020103">
    <property type="entry name" value="PsdUridine_synth_cat_dom_sf"/>
</dbReference>
<dbReference type="NCBIfam" id="TIGR00431">
    <property type="entry name" value="TruB"/>
    <property type="match status" value="1"/>
</dbReference>
<evidence type="ECO:0000256" key="1">
    <source>
        <dbReference type="ARBA" id="ARBA00012787"/>
    </source>
</evidence>
<dbReference type="GO" id="GO:0160148">
    <property type="term" value="F:tRNA pseudouridine(55) synthase activity"/>
    <property type="evidence" value="ECO:0007669"/>
    <property type="project" value="UniProtKB-EC"/>
</dbReference>
<accession>A0A1J5RSH2</accession>
<dbReference type="InterPro" id="IPR015240">
    <property type="entry name" value="tRNA_sdUridine_synth_fam1_C"/>
</dbReference>
<proteinExistence type="inferred from homology"/>
<dbReference type="EC" id="5.4.99.25" evidence="1"/>
<evidence type="ECO:0000256" key="2">
    <source>
        <dbReference type="ARBA" id="ARBA00022694"/>
    </source>
</evidence>
<name>A0A1J5RSH2_9ZZZZ</name>
<dbReference type="PANTHER" id="PTHR13767:SF2">
    <property type="entry name" value="PSEUDOURIDYLATE SYNTHASE TRUB1"/>
    <property type="match status" value="1"/>
</dbReference>
<dbReference type="FunFam" id="3.30.2350.10:FF:000011">
    <property type="entry name" value="tRNA pseudouridine synthase B"/>
    <property type="match status" value="1"/>
</dbReference>
<dbReference type="Gene3D" id="3.30.2350.10">
    <property type="entry name" value="Pseudouridine synthase"/>
    <property type="match status" value="1"/>
</dbReference>
<feature type="domain" description="tRNA pseudouridylate synthase B C-terminal" evidence="6">
    <location>
        <begin position="168"/>
        <end position="225"/>
    </location>
</feature>
<protein>
    <recommendedName>
        <fullName evidence="1">tRNA pseudouridine(55) synthase</fullName>
        <ecNumber evidence="1">5.4.99.25</ecNumber>
    </recommendedName>
</protein>
<keyword evidence="3 7" id="KW-0413">Isomerase</keyword>
<gene>
    <name evidence="7" type="primary">truB_8</name>
    <name evidence="7" type="ORF">GALL_256590</name>
</gene>
<evidence type="ECO:0000313" key="7">
    <source>
        <dbReference type="EMBL" id="OIQ92435.1"/>
    </source>
</evidence>
<evidence type="ECO:0000259" key="4">
    <source>
        <dbReference type="Pfam" id="PF01509"/>
    </source>
</evidence>
<dbReference type="HAMAP" id="MF_01080">
    <property type="entry name" value="TruB_bact"/>
    <property type="match status" value="1"/>
</dbReference>
<dbReference type="GO" id="GO:1990481">
    <property type="term" value="P:mRNA pseudouridine synthesis"/>
    <property type="evidence" value="ECO:0007669"/>
    <property type="project" value="TreeGrafter"/>
</dbReference>
<dbReference type="InterPro" id="IPR036974">
    <property type="entry name" value="PUA_sf"/>
</dbReference>
<dbReference type="Pfam" id="PF16198">
    <property type="entry name" value="TruB_C_2"/>
    <property type="match status" value="1"/>
</dbReference>
<dbReference type="AlphaFoldDB" id="A0A1J5RSH2"/>
<dbReference type="PANTHER" id="PTHR13767">
    <property type="entry name" value="TRNA-PSEUDOURIDINE SYNTHASE"/>
    <property type="match status" value="1"/>
</dbReference>
<dbReference type="InterPro" id="IPR032819">
    <property type="entry name" value="TruB_C"/>
</dbReference>
<dbReference type="InterPro" id="IPR014780">
    <property type="entry name" value="tRNA_psdUridine_synth_TruB"/>
</dbReference>
<feature type="domain" description="Pseudouridine synthase II N-terminal" evidence="4">
    <location>
        <begin position="20"/>
        <end position="167"/>
    </location>
</feature>
<dbReference type="InterPro" id="IPR002501">
    <property type="entry name" value="PsdUridine_synth_N"/>
</dbReference>
<dbReference type="InterPro" id="IPR015947">
    <property type="entry name" value="PUA-like_sf"/>
</dbReference>
<evidence type="ECO:0000259" key="6">
    <source>
        <dbReference type="Pfam" id="PF16198"/>
    </source>
</evidence>
<keyword evidence="2" id="KW-0819">tRNA processing</keyword>
<sequence length="289" mass="31491">MLLLDKPLGFSSNQALQKIKWLLQAAKAGHTGTLDPLATGLLPLCFGEATKFAHYLTDADKTYIATIKLGITTNTGDAEGTVLSSQVVNVTQLQFEQACQKFVGEISQVPPMYSALKHEGKALYEYARAGVEIERKARNVTIHSIEQNSFAYDVANITVTCSKGTYIRTLAEDIGALLGCGAHLIGLRRTATADYSIADAITLEQFESMTVEQRELALLPVDSAIQHLPAIVLDADSTYYLLQGQSVWRSGVAPQGLLRLYSEQDDFLGLGELQDDGKIAPKRLIVKKD</sequence>
<feature type="domain" description="tRNA pseudouridine synthase II TruB subfamily 1 C-terminal" evidence="5">
    <location>
        <begin position="229"/>
        <end position="285"/>
    </location>
</feature>
<organism evidence="7">
    <name type="scientific">mine drainage metagenome</name>
    <dbReference type="NCBI Taxonomy" id="410659"/>
    <lineage>
        <taxon>unclassified sequences</taxon>
        <taxon>metagenomes</taxon>
        <taxon>ecological metagenomes</taxon>
    </lineage>
</organism>
<dbReference type="FunFam" id="2.30.130.10:FF:000012">
    <property type="entry name" value="tRNA pseudouridine synthase B"/>
    <property type="match status" value="1"/>
</dbReference>
<dbReference type="GO" id="GO:0006400">
    <property type="term" value="P:tRNA modification"/>
    <property type="evidence" value="ECO:0007669"/>
    <property type="project" value="TreeGrafter"/>
</dbReference>
<dbReference type="CDD" id="cd02573">
    <property type="entry name" value="PseudoU_synth_EcTruB"/>
    <property type="match status" value="1"/>
</dbReference>
<reference evidence="7" key="1">
    <citation type="submission" date="2016-10" db="EMBL/GenBank/DDBJ databases">
        <title>Sequence of Gallionella enrichment culture.</title>
        <authorList>
            <person name="Poehlein A."/>
            <person name="Muehling M."/>
            <person name="Daniel R."/>
        </authorList>
    </citation>
    <scope>NUCLEOTIDE SEQUENCE</scope>
</reference>
<dbReference type="Gene3D" id="2.30.130.10">
    <property type="entry name" value="PUA domain"/>
    <property type="match status" value="1"/>
</dbReference>
<dbReference type="Pfam" id="PF01509">
    <property type="entry name" value="TruB_N"/>
    <property type="match status" value="1"/>
</dbReference>
<dbReference type="SUPFAM" id="SSF88697">
    <property type="entry name" value="PUA domain-like"/>
    <property type="match status" value="1"/>
</dbReference>
<comment type="caution">
    <text evidence="7">The sequence shown here is derived from an EMBL/GenBank/DDBJ whole genome shotgun (WGS) entry which is preliminary data.</text>
</comment>
<dbReference type="GO" id="GO:0003723">
    <property type="term" value="F:RNA binding"/>
    <property type="evidence" value="ECO:0007669"/>
    <property type="project" value="InterPro"/>
</dbReference>
<dbReference type="SUPFAM" id="SSF55120">
    <property type="entry name" value="Pseudouridine synthase"/>
    <property type="match status" value="1"/>
</dbReference>
<dbReference type="CDD" id="cd21152">
    <property type="entry name" value="PUA_TruB_bacterial"/>
    <property type="match status" value="1"/>
</dbReference>
<dbReference type="EMBL" id="MLJW01000232">
    <property type="protein sequence ID" value="OIQ92435.1"/>
    <property type="molecule type" value="Genomic_DNA"/>
</dbReference>